<evidence type="ECO:0000256" key="1">
    <source>
        <dbReference type="ARBA" id="ARBA00001947"/>
    </source>
</evidence>
<dbReference type="GO" id="GO:0004534">
    <property type="term" value="F:5'-3' RNA exonuclease activity"/>
    <property type="evidence" value="ECO:0007669"/>
    <property type="project" value="UniProtKB-UniRule"/>
</dbReference>
<dbReference type="GO" id="GO:0004521">
    <property type="term" value="F:RNA endonuclease activity"/>
    <property type="evidence" value="ECO:0007669"/>
    <property type="project" value="UniProtKB-UniRule"/>
</dbReference>
<evidence type="ECO:0000256" key="12">
    <source>
        <dbReference type="SAM" id="MobiDB-lite"/>
    </source>
</evidence>
<accession>A0A174ZSA3</accession>
<dbReference type="Pfam" id="PF00753">
    <property type="entry name" value="Lactamase_B"/>
    <property type="match status" value="1"/>
</dbReference>
<dbReference type="GO" id="GO:0006364">
    <property type="term" value="P:rRNA processing"/>
    <property type="evidence" value="ECO:0007669"/>
    <property type="project" value="UniProtKB-UniRule"/>
</dbReference>
<keyword evidence="5" id="KW-0479">Metal-binding</keyword>
<evidence type="ECO:0000259" key="13">
    <source>
        <dbReference type="SMART" id="SM00849"/>
    </source>
</evidence>
<dbReference type="GO" id="GO:0003723">
    <property type="term" value="F:RNA binding"/>
    <property type="evidence" value="ECO:0007669"/>
    <property type="project" value="UniProtKB-UniRule"/>
</dbReference>
<sequence>MGIIDSKNLLTATENIKPKATKPYSKRRKNPFAKQFKLTDRNAPKDASASESLTGILNAKPANKTVLTDNRQQGKKPVLTDRRASESKKPVLTDNRNQNKKPVLTDNKSSEKKSISADGRNDKKPVLTDNKPHYSKNKQEPRKQEYPSFFAEDEKKSGRKTPVRIMSLGGVNEIGKNIYVYECCNDIFIIDCGLAFPDDDMLGVDLVIPDFTYLEKNREKIRGIVLTHGHEDHIGALPYFLKKINVPVYGTRLTLGLVEGKLREHGILSQCSLNVVVPRQNVRMGCMSVEFIRVNHSIPDACAMAVHTPAGVIVHTGDFKVDYTPIEGGIIDLARFGELGNKGVLALLSESTNAERPGYTATERKVGESFKSLFAGAEGKRIIVATFSSNIHRIQQIINNAESWGRKVAVSGRSMLNVLTTAIELNYIKVPQGMLVDIEDVNKYPPEKMVIITTGSQGEPLSALSRMSSGDHRQVSITPSDLIIISATPIPGNEKFVGKLVNELMKQGAEVVYEAMYEVHVSGHACQDELKMMLALTKPKFFIPIHGEYKHMKKHEGLAIKMGIPEENIFLLNIGQVVETDSVEMKVVGQVPAGKVLVDGLGVGDVGSVVLRDRKHLSEDGLIVVVTTINRETGMVAAGPDIVSRGFVYVRESEELMDDAKQLVKKTLQTCADRNIREWGNIKSNVRDELGNFIFQRTKRSPMILPIIMEV</sequence>
<dbReference type="PROSITE" id="PS01292">
    <property type="entry name" value="UPF0036"/>
    <property type="match status" value="1"/>
</dbReference>
<evidence type="ECO:0000256" key="5">
    <source>
        <dbReference type="ARBA" id="ARBA00022723"/>
    </source>
</evidence>
<dbReference type="InterPro" id="IPR004613">
    <property type="entry name" value="RNase_J"/>
</dbReference>
<dbReference type="InterPro" id="IPR055132">
    <property type="entry name" value="RNase_J_b_CASP"/>
</dbReference>
<dbReference type="CDD" id="cd07714">
    <property type="entry name" value="RNaseJ_MBL-fold"/>
    <property type="match status" value="1"/>
</dbReference>
<evidence type="ECO:0000313" key="15">
    <source>
        <dbReference type="Proteomes" id="UP000095662"/>
    </source>
</evidence>
<dbReference type="PANTHER" id="PTHR43694">
    <property type="entry name" value="RIBONUCLEASE J"/>
    <property type="match status" value="1"/>
</dbReference>
<comment type="subcellular location">
    <subcellularLocation>
        <location evidence="2 11">Cytoplasm</location>
    </subcellularLocation>
</comment>
<evidence type="ECO:0000256" key="7">
    <source>
        <dbReference type="ARBA" id="ARBA00022801"/>
    </source>
</evidence>
<dbReference type="InterPro" id="IPR030854">
    <property type="entry name" value="RNase_J_bac"/>
</dbReference>
<protein>
    <recommendedName>
        <fullName evidence="11">Ribonuclease J</fullName>
        <shortName evidence="11">RNase J</shortName>
        <ecNumber evidence="11">3.1.-.-</ecNumber>
    </recommendedName>
</protein>
<organism evidence="14 15">
    <name type="scientific">[Eubacterium] siraeum</name>
    <dbReference type="NCBI Taxonomy" id="39492"/>
    <lineage>
        <taxon>Bacteria</taxon>
        <taxon>Bacillati</taxon>
        <taxon>Bacillota</taxon>
        <taxon>Clostridia</taxon>
        <taxon>Eubacteriales</taxon>
        <taxon>Oscillospiraceae</taxon>
        <taxon>Oscillospiraceae incertae sedis</taxon>
    </lineage>
</organism>
<comment type="function">
    <text evidence="11">An RNase that has 5'-3' exonuclease and possibly endonuclease activity. Involved in maturation of rRNA and in some organisms also mRNA maturation and/or decay.</text>
</comment>
<keyword evidence="7 11" id="KW-0378">Hydrolase</keyword>
<feature type="domain" description="Metallo-beta-lactamase" evidence="13">
    <location>
        <begin position="175"/>
        <end position="370"/>
    </location>
</feature>
<dbReference type="SUPFAM" id="SSF56281">
    <property type="entry name" value="Metallo-hydrolase/oxidoreductase"/>
    <property type="match status" value="1"/>
</dbReference>
<dbReference type="EC" id="3.1.-.-" evidence="11"/>
<dbReference type="Gene3D" id="3.60.15.10">
    <property type="entry name" value="Ribonuclease Z/Hydroxyacylglutathione hydrolase-like"/>
    <property type="match status" value="1"/>
</dbReference>
<proteinExistence type="inferred from homology"/>
<keyword evidence="4 11" id="KW-0540">Nuclease</keyword>
<keyword evidence="6 11" id="KW-0255">Endonuclease</keyword>
<keyword evidence="3 11" id="KW-0963">Cytoplasm</keyword>
<dbReference type="InterPro" id="IPR011108">
    <property type="entry name" value="RMMBL"/>
</dbReference>
<evidence type="ECO:0000256" key="9">
    <source>
        <dbReference type="ARBA" id="ARBA00022839"/>
    </source>
</evidence>
<dbReference type="Pfam" id="PF17770">
    <property type="entry name" value="RNase_J_C"/>
    <property type="match status" value="1"/>
</dbReference>
<keyword evidence="11" id="KW-0698">rRNA processing</keyword>
<dbReference type="GO" id="GO:0008270">
    <property type="term" value="F:zinc ion binding"/>
    <property type="evidence" value="ECO:0007669"/>
    <property type="project" value="InterPro"/>
</dbReference>
<dbReference type="FunFam" id="3.10.20.580:FF:000001">
    <property type="entry name" value="Ribonuclease J"/>
    <property type="match status" value="1"/>
</dbReference>
<dbReference type="InterPro" id="IPR042173">
    <property type="entry name" value="RNase_J_2"/>
</dbReference>
<dbReference type="Pfam" id="PF07521">
    <property type="entry name" value="RMMBL"/>
    <property type="match status" value="1"/>
</dbReference>
<evidence type="ECO:0000256" key="11">
    <source>
        <dbReference type="HAMAP-Rule" id="MF_01491"/>
    </source>
</evidence>
<gene>
    <name evidence="14" type="primary">rnjA</name>
    <name evidence="11" type="synonym">rnj</name>
    <name evidence="14" type="ORF">ERS852540_02053</name>
</gene>
<dbReference type="STRING" id="39492.ERS852540_02053"/>
<dbReference type="SMART" id="SM00849">
    <property type="entry name" value="Lactamase_B"/>
    <property type="match status" value="1"/>
</dbReference>
<dbReference type="InterPro" id="IPR036866">
    <property type="entry name" value="RibonucZ/Hydroxyglut_hydro"/>
</dbReference>
<dbReference type="Gene3D" id="3.40.50.10710">
    <property type="entry name" value="Metallo-hydrolase/oxidoreductase"/>
    <property type="match status" value="1"/>
</dbReference>
<comment type="similarity">
    <text evidence="11">Belongs to the metallo-beta-lactamase superfamily. RNA-metabolizing metallo-beta-lactamase-like family. Bacterial RNase J subfamily.</text>
</comment>
<dbReference type="InterPro" id="IPR001279">
    <property type="entry name" value="Metallo-B-lactamas"/>
</dbReference>
<dbReference type="Pfam" id="PF22505">
    <property type="entry name" value="RNase_J_b_CASP"/>
    <property type="match status" value="1"/>
</dbReference>
<dbReference type="AlphaFoldDB" id="A0A174ZSA3"/>
<dbReference type="InterPro" id="IPR001587">
    <property type="entry name" value="RNase_J_CS"/>
</dbReference>
<dbReference type="PANTHER" id="PTHR43694:SF1">
    <property type="entry name" value="RIBONUCLEASE J"/>
    <property type="match status" value="1"/>
</dbReference>
<evidence type="ECO:0000256" key="10">
    <source>
        <dbReference type="ARBA" id="ARBA00022884"/>
    </source>
</evidence>
<dbReference type="Gene3D" id="3.10.20.580">
    <property type="match status" value="1"/>
</dbReference>
<comment type="cofactor">
    <cofactor evidence="1">
        <name>Zn(2+)</name>
        <dbReference type="ChEBI" id="CHEBI:29105"/>
    </cofactor>
</comment>
<keyword evidence="9 11" id="KW-0269">Exonuclease</keyword>
<dbReference type="Proteomes" id="UP000095662">
    <property type="component" value="Unassembled WGS sequence"/>
</dbReference>
<evidence type="ECO:0000313" key="14">
    <source>
        <dbReference type="EMBL" id="CUQ90104.1"/>
    </source>
</evidence>
<dbReference type="EMBL" id="CZBY01000018">
    <property type="protein sequence ID" value="CUQ90104.1"/>
    <property type="molecule type" value="Genomic_DNA"/>
</dbReference>
<feature type="compositionally biased region" description="Basic and acidic residues" evidence="12">
    <location>
        <begin position="78"/>
        <end position="91"/>
    </location>
</feature>
<keyword evidence="10 11" id="KW-0694">RNA-binding</keyword>
<feature type="region of interest" description="Disordered" evidence="12">
    <location>
        <begin position="14"/>
        <end position="154"/>
    </location>
</feature>
<dbReference type="OrthoDB" id="9758375at2"/>
<evidence type="ECO:0000256" key="3">
    <source>
        <dbReference type="ARBA" id="ARBA00022490"/>
    </source>
</evidence>
<dbReference type="InterPro" id="IPR041636">
    <property type="entry name" value="RNase_J_C"/>
</dbReference>
<evidence type="ECO:0000256" key="8">
    <source>
        <dbReference type="ARBA" id="ARBA00022833"/>
    </source>
</evidence>
<evidence type="ECO:0000256" key="2">
    <source>
        <dbReference type="ARBA" id="ARBA00004496"/>
    </source>
</evidence>
<dbReference type="HAMAP" id="MF_01491">
    <property type="entry name" value="RNase_J_bact"/>
    <property type="match status" value="1"/>
</dbReference>
<feature type="compositionally biased region" description="Basic and acidic residues" evidence="12">
    <location>
        <begin position="108"/>
        <end position="145"/>
    </location>
</feature>
<dbReference type="NCBIfam" id="TIGR00649">
    <property type="entry name" value="MG423"/>
    <property type="match status" value="1"/>
</dbReference>
<keyword evidence="8" id="KW-0862">Zinc</keyword>
<comment type="subunit">
    <text evidence="11">Homodimer, may be a subunit of the RNA degradosome.</text>
</comment>
<feature type="binding site" evidence="11">
    <location>
        <begin position="520"/>
        <end position="524"/>
    </location>
    <ligand>
        <name>substrate</name>
    </ligand>
</feature>
<evidence type="ECO:0000256" key="4">
    <source>
        <dbReference type="ARBA" id="ARBA00022722"/>
    </source>
</evidence>
<reference evidence="14 15" key="1">
    <citation type="submission" date="2015-09" db="EMBL/GenBank/DDBJ databases">
        <authorList>
            <consortium name="Pathogen Informatics"/>
        </authorList>
    </citation>
    <scope>NUCLEOTIDE SEQUENCE [LARGE SCALE GENOMIC DNA]</scope>
    <source>
        <strain evidence="14 15">2789STDY5834928</strain>
    </source>
</reference>
<evidence type="ECO:0000256" key="6">
    <source>
        <dbReference type="ARBA" id="ARBA00022759"/>
    </source>
</evidence>
<name>A0A174ZSA3_9FIRM</name>
<dbReference type="GO" id="GO:0005737">
    <property type="term" value="C:cytoplasm"/>
    <property type="evidence" value="ECO:0007669"/>
    <property type="project" value="UniProtKB-SubCell"/>
</dbReference>